<dbReference type="InterPro" id="IPR031348">
    <property type="entry name" value="PigL_N"/>
</dbReference>
<dbReference type="AlphaFoldDB" id="A0A1V8S8N8"/>
<dbReference type="OrthoDB" id="5068804at2759"/>
<dbReference type="InParanoid" id="A0A1V8S8N8"/>
<organism evidence="2 3">
    <name type="scientific">Cryoendolithus antarcticus</name>
    <dbReference type="NCBI Taxonomy" id="1507870"/>
    <lineage>
        <taxon>Eukaryota</taxon>
        <taxon>Fungi</taxon>
        <taxon>Dikarya</taxon>
        <taxon>Ascomycota</taxon>
        <taxon>Pezizomycotina</taxon>
        <taxon>Dothideomycetes</taxon>
        <taxon>Dothideomycetidae</taxon>
        <taxon>Cladosporiales</taxon>
        <taxon>Cladosporiaceae</taxon>
        <taxon>Cryoendolithus</taxon>
    </lineage>
</organism>
<comment type="caution">
    <text evidence="2">The sequence shown here is derived from an EMBL/GenBank/DDBJ whole genome shotgun (WGS) entry which is preliminary data.</text>
</comment>
<proteinExistence type="predicted"/>
<feature type="domain" description="Azaphilone pigments biosynthesis cluster protein L N-terminal" evidence="1">
    <location>
        <begin position="2"/>
        <end position="139"/>
    </location>
</feature>
<evidence type="ECO:0000313" key="3">
    <source>
        <dbReference type="Proteomes" id="UP000192596"/>
    </source>
</evidence>
<protein>
    <recommendedName>
        <fullName evidence="1">Azaphilone pigments biosynthesis cluster protein L N-terminal domain-containing protein</fullName>
    </recommendedName>
</protein>
<dbReference type="Pfam" id="PF17111">
    <property type="entry name" value="PigL_N"/>
    <property type="match status" value="1"/>
</dbReference>
<name>A0A1V8S8N8_9PEZI</name>
<dbReference type="EMBL" id="NAJO01000115">
    <property type="protein sequence ID" value="OQN95280.1"/>
    <property type="molecule type" value="Genomic_DNA"/>
</dbReference>
<sequence>MADPISVTSGVIALVSFGLQTSKAIYKSIESLNNHTKFVRDLNDEVKGFQNVLEELEVVISDDFVAKFTSIRLPLFSCAAACQDFNVLIRECTPNTTDSHRSMRDWTRLQFKAGDINDFRSTLSAYKSTIQIAIGGINLFVRSQKLS</sequence>
<accession>A0A1V8S8N8</accession>
<dbReference type="Proteomes" id="UP000192596">
    <property type="component" value="Unassembled WGS sequence"/>
</dbReference>
<dbReference type="STRING" id="1507870.A0A1V8S8N8"/>
<gene>
    <name evidence="2" type="ORF">B0A48_18751</name>
</gene>
<reference evidence="3" key="1">
    <citation type="submission" date="2017-03" db="EMBL/GenBank/DDBJ databases">
        <title>Genomes of endolithic fungi from Antarctica.</title>
        <authorList>
            <person name="Coleine C."/>
            <person name="Masonjones S."/>
            <person name="Stajich J.E."/>
        </authorList>
    </citation>
    <scope>NUCLEOTIDE SEQUENCE [LARGE SCALE GENOMIC DNA]</scope>
    <source>
        <strain evidence="3">CCFEE 5527</strain>
    </source>
</reference>
<keyword evidence="3" id="KW-1185">Reference proteome</keyword>
<evidence type="ECO:0000259" key="1">
    <source>
        <dbReference type="Pfam" id="PF17111"/>
    </source>
</evidence>
<evidence type="ECO:0000313" key="2">
    <source>
        <dbReference type="EMBL" id="OQN95280.1"/>
    </source>
</evidence>